<keyword evidence="2" id="KW-1015">Disulfide bond</keyword>
<evidence type="ECO:0000256" key="1">
    <source>
        <dbReference type="ARBA" id="ARBA00022737"/>
    </source>
</evidence>
<feature type="domain" description="CUB" evidence="6">
    <location>
        <begin position="44"/>
        <end position="165"/>
    </location>
</feature>
<evidence type="ECO:0000259" key="6">
    <source>
        <dbReference type="PROSITE" id="PS01180"/>
    </source>
</evidence>
<reference evidence="7" key="1">
    <citation type="submission" date="2023-01" db="EMBL/GenBank/DDBJ databases">
        <title>Genome assembly of the deep-sea coral Lophelia pertusa.</title>
        <authorList>
            <person name="Herrera S."/>
            <person name="Cordes E."/>
        </authorList>
    </citation>
    <scope>NUCLEOTIDE SEQUENCE</scope>
    <source>
        <strain evidence="7">USNM1676648</strain>
        <tissue evidence="7">Polyp</tissue>
    </source>
</reference>
<dbReference type="CDD" id="cd00041">
    <property type="entry name" value="CUB"/>
    <property type="match status" value="1"/>
</dbReference>
<dbReference type="AlphaFoldDB" id="A0A9W9YXM1"/>
<keyword evidence="1" id="KW-0677">Repeat</keyword>
<accession>A0A9W9YXM1</accession>
<dbReference type="PANTHER" id="PTHR24251">
    <property type="entry name" value="OVOCHYMASE-RELATED"/>
    <property type="match status" value="1"/>
</dbReference>
<dbReference type="EMBL" id="MU826847">
    <property type="protein sequence ID" value="KAJ7371403.1"/>
    <property type="molecule type" value="Genomic_DNA"/>
</dbReference>
<proteinExistence type="predicted"/>
<keyword evidence="5" id="KW-0812">Transmembrane</keyword>
<keyword evidence="5" id="KW-1133">Transmembrane helix</keyword>
<evidence type="ECO:0000256" key="2">
    <source>
        <dbReference type="ARBA" id="ARBA00023157"/>
    </source>
</evidence>
<dbReference type="SMART" id="SM00042">
    <property type="entry name" value="CUB"/>
    <property type="match status" value="1"/>
</dbReference>
<feature type="region of interest" description="Disordered" evidence="4">
    <location>
        <begin position="219"/>
        <end position="314"/>
    </location>
</feature>
<feature type="compositionally biased region" description="Pro residues" evidence="4">
    <location>
        <begin position="233"/>
        <end position="254"/>
    </location>
</feature>
<dbReference type="OrthoDB" id="5945145at2759"/>
<comment type="caution">
    <text evidence="7">The sequence shown here is derived from an EMBL/GenBank/DDBJ whole genome shotgun (WGS) entry which is preliminary data.</text>
</comment>
<gene>
    <name evidence="7" type="ORF">OS493_025865</name>
</gene>
<dbReference type="PROSITE" id="PS01180">
    <property type="entry name" value="CUB"/>
    <property type="match status" value="1"/>
</dbReference>
<comment type="caution">
    <text evidence="3">Lacks conserved residue(s) required for the propagation of feature annotation.</text>
</comment>
<dbReference type="FunFam" id="2.60.120.290:FF:000005">
    <property type="entry name" value="Procollagen C-endopeptidase enhancer 1"/>
    <property type="match status" value="1"/>
</dbReference>
<evidence type="ECO:0000256" key="5">
    <source>
        <dbReference type="SAM" id="Phobius"/>
    </source>
</evidence>
<evidence type="ECO:0000313" key="7">
    <source>
        <dbReference type="EMBL" id="KAJ7371403.1"/>
    </source>
</evidence>
<dbReference type="InterPro" id="IPR035914">
    <property type="entry name" value="Sperma_CUB_dom_sf"/>
</dbReference>
<evidence type="ECO:0000256" key="4">
    <source>
        <dbReference type="SAM" id="MobiDB-lite"/>
    </source>
</evidence>
<dbReference type="Pfam" id="PF00431">
    <property type="entry name" value="CUB"/>
    <property type="match status" value="1"/>
</dbReference>
<dbReference type="InterPro" id="IPR000859">
    <property type="entry name" value="CUB_dom"/>
</dbReference>
<feature type="transmembrane region" description="Helical" evidence="5">
    <location>
        <begin position="172"/>
        <end position="195"/>
    </location>
</feature>
<feature type="compositionally biased region" description="Low complexity" evidence="4">
    <location>
        <begin position="219"/>
        <end position="232"/>
    </location>
</feature>
<keyword evidence="8" id="KW-1185">Reference proteome</keyword>
<dbReference type="Proteomes" id="UP001163046">
    <property type="component" value="Unassembled WGS sequence"/>
</dbReference>
<evidence type="ECO:0000313" key="8">
    <source>
        <dbReference type="Proteomes" id="UP001163046"/>
    </source>
</evidence>
<name>A0A9W9YXM1_9CNID</name>
<dbReference type="Gene3D" id="2.60.120.290">
    <property type="entry name" value="Spermadhesin, CUB domain"/>
    <property type="match status" value="1"/>
</dbReference>
<organism evidence="7 8">
    <name type="scientific">Desmophyllum pertusum</name>
    <dbReference type="NCBI Taxonomy" id="174260"/>
    <lineage>
        <taxon>Eukaryota</taxon>
        <taxon>Metazoa</taxon>
        <taxon>Cnidaria</taxon>
        <taxon>Anthozoa</taxon>
        <taxon>Hexacorallia</taxon>
        <taxon>Scleractinia</taxon>
        <taxon>Caryophylliina</taxon>
        <taxon>Caryophylliidae</taxon>
        <taxon>Desmophyllum</taxon>
    </lineage>
</organism>
<protein>
    <recommendedName>
        <fullName evidence="6">CUB domain-containing protein</fullName>
    </recommendedName>
</protein>
<feature type="compositionally biased region" description="Pro residues" evidence="4">
    <location>
        <begin position="261"/>
        <end position="282"/>
    </location>
</feature>
<keyword evidence="5" id="KW-0472">Membrane</keyword>
<dbReference type="SUPFAM" id="SSF49854">
    <property type="entry name" value="Spermadhesin, CUB domain"/>
    <property type="match status" value="1"/>
</dbReference>
<sequence length="314" mass="34434">MWVKFHSSPSGVQTWLRGFKARFDVLELRTSPGAKEICFPGNINNNNLELTGSSGTLQSPTEKDRSVNYYPGDSSCDWLITVPDGKIVKLFFDQSFELEPSYGSTCTADYVEVLDGKNNGESKGRYCGFTTPDDIHSSGRYMWVRFRSDSMNSYYNGFKATFVAVDKPSSDMLAIAVVSSGTVFIVLVCCIVCIVRYKRKKQLSSAAGTTMQMPMLTTTTPASYPTQPGAIQYPPPPPPQGPYQPVINPYPPPQVGYAPVPTNPPVPPPEYPYPMQPPPPYPGEEAVPQYPPPGQPYAWQQSAPVKASAPPQSP</sequence>
<evidence type="ECO:0000256" key="3">
    <source>
        <dbReference type="PROSITE-ProRule" id="PRU00059"/>
    </source>
</evidence>